<reference evidence="1" key="1">
    <citation type="submission" date="2020-11" db="EMBL/GenBank/DDBJ databases">
        <authorList>
            <person name="Davenport K.M."/>
            <person name="Bickhart D.M."/>
            <person name="Smith T.P.L."/>
            <person name="Murdoch B.M."/>
            <person name="Rosen B.D."/>
        </authorList>
    </citation>
    <scope>NUCLEOTIDE SEQUENCE [LARGE SCALE GENOMIC DNA]</scope>
    <source>
        <strain evidence="1">OAR_USU_Benz2616</strain>
    </source>
</reference>
<accession>A0AC11BV78</accession>
<reference evidence="1" key="2">
    <citation type="submission" date="2025-08" db="UniProtKB">
        <authorList>
            <consortium name="Ensembl"/>
        </authorList>
    </citation>
    <scope>IDENTIFICATION</scope>
</reference>
<dbReference type="Ensembl" id="ENSOART00020024663.2">
    <property type="protein sequence ID" value="ENSOARP00020020452.2"/>
    <property type="gene ID" value="ENSOARG00020016083.2"/>
</dbReference>
<reference evidence="1" key="3">
    <citation type="submission" date="2025-09" db="UniProtKB">
        <authorList>
            <consortium name="Ensembl"/>
        </authorList>
    </citation>
    <scope>IDENTIFICATION</scope>
</reference>
<evidence type="ECO:0000313" key="1">
    <source>
        <dbReference type="Ensembl" id="ENSOARP00020020452.2"/>
    </source>
</evidence>
<name>A0AC11BV78_SHEEP</name>
<organism evidence="1">
    <name type="scientific">Ovis aries</name>
    <name type="common">Sheep</name>
    <dbReference type="NCBI Taxonomy" id="9940"/>
    <lineage>
        <taxon>Eukaryota</taxon>
        <taxon>Metazoa</taxon>
        <taxon>Chordata</taxon>
        <taxon>Craniata</taxon>
        <taxon>Vertebrata</taxon>
        <taxon>Euteleostomi</taxon>
        <taxon>Mammalia</taxon>
        <taxon>Eutheria</taxon>
        <taxon>Laurasiatheria</taxon>
        <taxon>Artiodactyla</taxon>
        <taxon>Ruminantia</taxon>
        <taxon>Pecora</taxon>
        <taxon>Bovidae</taxon>
        <taxon>Caprinae</taxon>
        <taxon>Ovis</taxon>
    </lineage>
</organism>
<protein>
    <submittedName>
        <fullName evidence="1">Uncharacterized protein</fullName>
    </submittedName>
</protein>
<proteinExistence type="predicted"/>
<sequence length="175" mass="20083">MISFSPTDRDLDIDMSPKPTMFLPSITEIKRDNSGTYLCLLEDFFPHVIKVYWREKRGNKVLPSQEGKTIKTLDTYMKFSWLTVSGNSMDKEHMCIVKHEKNKRGTNQEILFPAVNEGIPQKNCSEMLNTLQLQLMSTSAYYTYLLLLIKSTAYFAIITSCVFRRTGVCGNQKSS</sequence>